<evidence type="ECO:0000313" key="2">
    <source>
        <dbReference type="Proteomes" id="UP000502787"/>
    </source>
</evidence>
<dbReference type="EMBL" id="MN986925">
    <property type="protein sequence ID" value="QIZ64149.1"/>
    <property type="molecule type" value="Genomic_DNA"/>
</dbReference>
<keyword evidence="2" id="KW-1185">Reference proteome</keyword>
<dbReference type="Proteomes" id="UP000502787">
    <property type="component" value="Segment"/>
</dbReference>
<sequence length="1111" mass="125723">MTEVGNGQVVDCDNHDDEDAENRDPLEAHTATDYFTLPFALKLMVDQNHPRALALIKNVQPATRCAHCGSTYLRDHTCDARRRQYFFHRVHGNTRHWWKKIQFFPIGSPPSVRRLFVTYDVETYTWHGRHGKQLVPFMLVFHLSGDDALVTLAERAAARAGWQASDAHPRTYFAMHPQKGHVGYMFKAFRDGLAHDAARHVWDDVVNANPWLERVARERGLEHVDCLSHETLKTLAHKLAGPPHFVELYVVGHNISGFDEIVLAAQTLAHRVRYPAAFSVRRNFLPRRGRLLFNDITLCLPNPRYSKSLRDCRLWAEGDVRDHDLKHQYVKIMVRDTLALTHTSLKKAAGAYDLAVHKGHCPYEAVNDFYMTGAYEAEEDGFPARRYWQDHAEYEHNRDAWRRRRRRTGEKTYDLVAHTLRYCEQDVAVTAALVHTLLRSYERFVREAAGLPRCAFNVFQRPTISSNSHALFKQLLFRACGRHDAAADLGDTLLAPSREMYEFVRQSIRGGRCYPTFLGEYPHPVYVYDICGMYASALTHPLPCGRPLSPRDAAHVLRQYNALFARGREVSYFDSRLLPAIFVIDADPPDERLLDVLPPFCSRRGGRLCWTNERLRGEVCTSLDAVTLCNRGWRVRVVPDERTTVFPAWNCLAREYVSVNIAAKERADADRNATLRSIAKLLSNSLYGSFATRLDNKRNVFADQLDDRLAADLAKGALSVESAAFLETDDFCAEVIPAFTTFLHRHSPTLPEDPETDGRRRNTSDDVSPPSDPRHSPSPRRLPRARETLTSTDADTIANDVNDSRHDLNTLPTNSTPYRYKPITFLDVDDVDTCILTLTDCDPLVDNDRYASQIASFVLAWTRAFMSDWCQLLYAGDRGTPLERRPVTSVYGDTDSLFVTERGHRLMQTSGAHRLKSAGAALVFDPADPRLTWAVECETRCAHCGADAYAASSIYLAPKLYALRDITCGSCGRPAGGPDKLRAKGHNVHSLTYETLRRCLAEYGPPRADAHGAPQWNDSPPQRHLATKRLSLRRTLTNAQGSAQAFTVAQTTLTRTLRPWKDATMVLLADGRLVPYSNSRPNPRNTHVCWMTEPWNACTRSGNASHTYTPC</sequence>
<reference evidence="1" key="1">
    <citation type="submission" date="2020-01" db="EMBL/GenBank/DDBJ databases">
        <title>Genomic and phylogenetic analysis of two Guinea pig adenovirus strains recovered from archival lung tissue.</title>
        <authorList>
            <person name="Hofmann-Sieber H."/>
            <person name="Gonzalez G."/>
            <person name="Spohn M."/>
            <person name="Dobner T."/>
            <person name="Kajon A.E."/>
        </authorList>
    </citation>
    <scope>NUCLEOTIDE SEQUENCE</scope>
    <source>
        <strain evidence="1">AUS96</strain>
    </source>
</reference>
<accession>A0AC61M4F1</accession>
<protein>
    <submittedName>
        <fullName evidence="1">DNA polymerase</fullName>
    </submittedName>
</protein>
<organism evidence="1 2">
    <name type="scientific">Guinea pig adenovirus 1</name>
    <dbReference type="NCBI Taxonomy" id="2847100"/>
    <lineage>
        <taxon>Viruses</taxon>
        <taxon>Varidnaviria</taxon>
        <taxon>Bamfordvirae</taxon>
        <taxon>Preplasmiviricota</taxon>
        <taxon>Polisuviricotina</taxon>
        <taxon>Pharingeaviricetes</taxon>
        <taxon>Rowavirales</taxon>
        <taxon>Adenoviridae</taxon>
        <taxon>Mastadenovirus</taxon>
        <taxon>Mastadenovirus caviae</taxon>
        <taxon>Guinea pig mastadenovirus A</taxon>
    </lineage>
</organism>
<name>A0AC61M4F1_9ADEN</name>
<proteinExistence type="predicted"/>
<evidence type="ECO:0000313" key="1">
    <source>
        <dbReference type="EMBL" id="QIZ64149.1"/>
    </source>
</evidence>